<sequence length="55" mass="5973">IENDTKDLYLFINSPGGWVILRVAIYDTMQFVQPDVHTLCIGLAASMGSFLLAGG</sequence>
<accession>A0A7J8XQC9</accession>
<dbReference type="PRINTS" id="PR00127">
    <property type="entry name" value="CLPPROTEASEP"/>
</dbReference>
<evidence type="ECO:0000256" key="1">
    <source>
        <dbReference type="ARBA" id="ARBA00007039"/>
    </source>
</evidence>
<dbReference type="GO" id="GO:0009368">
    <property type="term" value="C:endopeptidase Clp complex"/>
    <property type="evidence" value="ECO:0007669"/>
    <property type="project" value="TreeGrafter"/>
</dbReference>
<evidence type="ECO:0000256" key="3">
    <source>
        <dbReference type="ARBA" id="ARBA00022670"/>
    </source>
</evidence>
<comment type="caution">
    <text evidence="8">The sequence shown here is derived from an EMBL/GenBank/DDBJ whole genome shotgun (WGS) entry which is preliminary data.</text>
</comment>
<keyword evidence="5" id="KW-0720">Serine protease</keyword>
<comment type="catalytic activity">
    <reaction evidence="6">
        <text>Hydrolysis of proteins to small peptides in the presence of ATP and magnesium. alpha-casein is the usual test substrate. In the absence of ATP, only oligopeptides shorter than five residues are hydrolyzed (such as succinyl-Leu-Tyr-|-NHMec, and Leu-Tyr-Leu-|-Tyr-Trp, in which cleavage of the -Tyr-|-Leu- and -Tyr-|-Trp bonds also occurs).</text>
        <dbReference type="EC" id="3.4.21.92"/>
    </reaction>
</comment>
<keyword evidence="4" id="KW-0378">Hydrolase</keyword>
<organism evidence="8 9">
    <name type="scientific">Gossypium aridum</name>
    <name type="common">American cotton</name>
    <name type="synonym">Erioxylum aridum</name>
    <dbReference type="NCBI Taxonomy" id="34290"/>
    <lineage>
        <taxon>Eukaryota</taxon>
        <taxon>Viridiplantae</taxon>
        <taxon>Streptophyta</taxon>
        <taxon>Embryophyta</taxon>
        <taxon>Tracheophyta</taxon>
        <taxon>Spermatophyta</taxon>
        <taxon>Magnoliopsida</taxon>
        <taxon>eudicotyledons</taxon>
        <taxon>Gunneridae</taxon>
        <taxon>Pentapetalae</taxon>
        <taxon>rosids</taxon>
        <taxon>malvids</taxon>
        <taxon>Malvales</taxon>
        <taxon>Malvaceae</taxon>
        <taxon>Malvoideae</taxon>
        <taxon>Gossypium</taxon>
    </lineage>
</organism>
<dbReference type="Proteomes" id="UP000593577">
    <property type="component" value="Unassembled WGS sequence"/>
</dbReference>
<reference evidence="8 9" key="1">
    <citation type="journal article" date="2019" name="Genome Biol. Evol.">
        <title>Insights into the evolution of the New World diploid cottons (Gossypium, subgenus Houzingenia) based on genome sequencing.</title>
        <authorList>
            <person name="Grover C.E."/>
            <person name="Arick M.A. 2nd"/>
            <person name="Thrash A."/>
            <person name="Conover J.L."/>
            <person name="Sanders W.S."/>
            <person name="Peterson D.G."/>
            <person name="Frelichowski J.E."/>
            <person name="Scheffler J.A."/>
            <person name="Scheffler B.E."/>
            <person name="Wendel J.F."/>
        </authorList>
    </citation>
    <scope>NUCLEOTIDE SEQUENCE [LARGE SCALE GENOMIC DNA]</scope>
    <source>
        <strain evidence="8">185</strain>
        <tissue evidence="8">Leaf</tissue>
    </source>
</reference>
<name>A0A7J8XQC9_GOSAI</name>
<evidence type="ECO:0000256" key="4">
    <source>
        <dbReference type="ARBA" id="ARBA00022801"/>
    </source>
</evidence>
<proteinExistence type="inferred from homology"/>
<evidence type="ECO:0000313" key="8">
    <source>
        <dbReference type="EMBL" id="MBA0689527.1"/>
    </source>
</evidence>
<dbReference type="GO" id="GO:0051117">
    <property type="term" value="F:ATPase binding"/>
    <property type="evidence" value="ECO:0007669"/>
    <property type="project" value="TreeGrafter"/>
</dbReference>
<dbReference type="GO" id="GO:0004176">
    <property type="term" value="F:ATP-dependent peptidase activity"/>
    <property type="evidence" value="ECO:0007669"/>
    <property type="project" value="InterPro"/>
</dbReference>
<dbReference type="SUPFAM" id="SSF52096">
    <property type="entry name" value="ClpP/crotonase"/>
    <property type="match status" value="1"/>
</dbReference>
<dbReference type="GO" id="GO:0006515">
    <property type="term" value="P:protein quality control for misfolded or incompletely synthesized proteins"/>
    <property type="evidence" value="ECO:0007669"/>
    <property type="project" value="TreeGrafter"/>
</dbReference>
<feature type="non-terminal residue" evidence="8">
    <location>
        <position position="1"/>
    </location>
</feature>
<evidence type="ECO:0000256" key="2">
    <source>
        <dbReference type="ARBA" id="ARBA00022640"/>
    </source>
</evidence>
<keyword evidence="9" id="KW-1185">Reference proteome</keyword>
<dbReference type="InterPro" id="IPR001907">
    <property type="entry name" value="ClpP"/>
</dbReference>
<evidence type="ECO:0000256" key="6">
    <source>
        <dbReference type="PROSITE-ProRule" id="PRU10085"/>
    </source>
</evidence>
<dbReference type="PANTHER" id="PTHR10381">
    <property type="entry name" value="ATP-DEPENDENT CLP PROTEASE PROTEOLYTIC SUBUNIT"/>
    <property type="match status" value="1"/>
</dbReference>
<dbReference type="InterPro" id="IPR029045">
    <property type="entry name" value="ClpP/crotonase-like_dom_sf"/>
</dbReference>
<gene>
    <name evidence="8" type="ORF">Goari_007252</name>
</gene>
<feature type="active site" evidence="6">
    <location>
        <position position="46"/>
    </location>
</feature>
<evidence type="ECO:0000256" key="5">
    <source>
        <dbReference type="ARBA" id="ARBA00022825"/>
    </source>
</evidence>
<dbReference type="GO" id="GO:0009532">
    <property type="term" value="C:plastid stroma"/>
    <property type="evidence" value="ECO:0007669"/>
    <property type="project" value="UniProtKB-ARBA"/>
</dbReference>
<comment type="similarity">
    <text evidence="1 7">Belongs to the peptidase S14 family.</text>
</comment>
<dbReference type="Pfam" id="PF00574">
    <property type="entry name" value="CLP_protease"/>
    <property type="match status" value="1"/>
</dbReference>
<dbReference type="InterPro" id="IPR023562">
    <property type="entry name" value="ClpP/TepA"/>
</dbReference>
<dbReference type="AlphaFoldDB" id="A0A7J8XQC9"/>
<keyword evidence="3" id="KW-0645">Protease</keyword>
<dbReference type="EMBL" id="JABFAA010000008">
    <property type="protein sequence ID" value="MBA0689527.1"/>
    <property type="molecule type" value="Genomic_DNA"/>
</dbReference>
<dbReference type="InterPro" id="IPR018215">
    <property type="entry name" value="ClpP_Ser_AS"/>
</dbReference>
<keyword evidence="2" id="KW-0934">Plastid</keyword>
<evidence type="ECO:0000313" key="9">
    <source>
        <dbReference type="Proteomes" id="UP000593577"/>
    </source>
</evidence>
<evidence type="ECO:0000256" key="7">
    <source>
        <dbReference type="RuleBase" id="RU003567"/>
    </source>
</evidence>
<dbReference type="Gene3D" id="3.90.226.10">
    <property type="entry name" value="2-enoyl-CoA Hydratase, Chain A, domain 1"/>
    <property type="match status" value="1"/>
</dbReference>
<dbReference type="GO" id="GO:0004252">
    <property type="term" value="F:serine-type endopeptidase activity"/>
    <property type="evidence" value="ECO:0007669"/>
    <property type="project" value="InterPro"/>
</dbReference>
<dbReference type="PANTHER" id="PTHR10381:SF15">
    <property type="entry name" value="CHLOROPLASTIC ATP-DEPENDENT CLP PROTEASE PROTEOLYTIC SUBUNIT 1"/>
    <property type="match status" value="1"/>
</dbReference>
<protein>
    <recommendedName>
        <fullName evidence="7">ATP-dependent Clp protease proteolytic subunit</fullName>
    </recommendedName>
</protein>
<dbReference type="PROSITE" id="PS00381">
    <property type="entry name" value="CLP_PROTEASE_SER"/>
    <property type="match status" value="1"/>
</dbReference>